<keyword evidence="3" id="KW-1185">Reference proteome</keyword>
<evidence type="ECO:0000313" key="3">
    <source>
        <dbReference type="Proteomes" id="UP000669239"/>
    </source>
</evidence>
<name>A0AAW5C976_9FIRM</name>
<dbReference type="Pfam" id="PF08876">
    <property type="entry name" value="DUF1836"/>
    <property type="match status" value="1"/>
</dbReference>
<dbReference type="Proteomes" id="UP000669239">
    <property type="component" value="Unassembled WGS sequence"/>
</dbReference>
<dbReference type="PANTHER" id="PTHR40056">
    <property type="entry name" value="HYPOTHETICAL CYTOSOLIC PROTEIN"/>
    <property type="match status" value="1"/>
</dbReference>
<reference evidence="1" key="3">
    <citation type="submission" date="2022-01" db="EMBL/GenBank/DDBJ databases">
        <title>Collection of gut derived symbiotic bacterial strains cultured from healthy donors.</title>
        <authorList>
            <person name="Lin H."/>
            <person name="Kohout C."/>
            <person name="Waligurski E."/>
            <person name="Pamer E.G."/>
        </authorList>
    </citation>
    <scope>NUCLEOTIDE SEQUENCE</scope>
    <source>
        <strain evidence="1">DFI.6.55</strain>
    </source>
</reference>
<protein>
    <submittedName>
        <fullName evidence="1">DUF1836 domain-containing protein</fullName>
    </submittedName>
</protein>
<accession>A0AAW5C976</accession>
<dbReference type="EMBL" id="JAKNGE010000051">
    <property type="protein sequence ID" value="MCG4749086.1"/>
    <property type="molecule type" value="Genomic_DNA"/>
</dbReference>
<dbReference type="GeneID" id="97207552"/>
<comment type="caution">
    <text evidence="1">The sequence shown here is derived from an EMBL/GenBank/DDBJ whole genome shotgun (WGS) entry which is preliminary data.</text>
</comment>
<dbReference type="RefSeq" id="WP_117560694.1">
    <property type="nucleotide sequence ID" value="NZ_BAABZL010000001.1"/>
</dbReference>
<evidence type="ECO:0000313" key="1">
    <source>
        <dbReference type="EMBL" id="MCG4749086.1"/>
    </source>
</evidence>
<evidence type="ECO:0000313" key="4">
    <source>
        <dbReference type="Proteomes" id="UP001299608"/>
    </source>
</evidence>
<reference evidence="2" key="2">
    <citation type="submission" date="2020-02" db="EMBL/GenBank/DDBJ databases">
        <authorList>
            <person name="Littmann E."/>
            <person name="Sorbara M."/>
        </authorList>
    </citation>
    <scope>NUCLEOTIDE SEQUENCE</scope>
    <source>
        <strain evidence="2">MSK.1.17</strain>
    </source>
</reference>
<dbReference type="Proteomes" id="UP001299608">
    <property type="component" value="Unassembled WGS sequence"/>
</dbReference>
<dbReference type="AlphaFoldDB" id="A0AAW5C976"/>
<dbReference type="PANTHER" id="PTHR40056:SF1">
    <property type="entry name" value="DUF1836 DOMAIN-CONTAINING PROTEIN"/>
    <property type="match status" value="1"/>
</dbReference>
<gene>
    <name evidence="2" type="ORF">G5B36_21860</name>
    <name evidence="1" type="ORF">L0N08_27105</name>
</gene>
<reference evidence="2 3" key="1">
    <citation type="journal article" date="2020" name="Cell Host Microbe">
        <title>Functional and Genomic Variation between Human-Derived Isolates of Lachnospiraceae Reveals Inter- and Intra-Species Diversity.</title>
        <authorList>
            <person name="Sorbara M.T."/>
            <person name="Littmann E.R."/>
            <person name="Fontana E."/>
            <person name="Moody T.U."/>
            <person name="Kohout C.E."/>
            <person name="Gjonbalaj M."/>
            <person name="Eaton V."/>
            <person name="Seok R."/>
            <person name="Leiner I.M."/>
            <person name="Pamer E.G."/>
        </authorList>
    </citation>
    <scope>NUCLEOTIDE SEQUENCE [LARGE SCALE GENOMIC DNA]</scope>
    <source>
        <strain evidence="2 3">MSK.1.17</strain>
    </source>
</reference>
<proteinExistence type="predicted"/>
<dbReference type="InterPro" id="IPR014975">
    <property type="entry name" value="DUF1836"/>
</dbReference>
<organism evidence="1 4">
    <name type="scientific">Enterocloster aldenensis</name>
    <dbReference type="NCBI Taxonomy" id="358742"/>
    <lineage>
        <taxon>Bacteria</taxon>
        <taxon>Bacillati</taxon>
        <taxon>Bacillota</taxon>
        <taxon>Clostridia</taxon>
        <taxon>Lachnospirales</taxon>
        <taxon>Lachnospiraceae</taxon>
        <taxon>Enterocloster</taxon>
    </lineage>
</organism>
<dbReference type="EMBL" id="JAAITT010000039">
    <property type="protein sequence ID" value="NSJ51335.1"/>
    <property type="molecule type" value="Genomic_DNA"/>
</dbReference>
<evidence type="ECO:0000313" key="2">
    <source>
        <dbReference type="EMBL" id="NSJ51335.1"/>
    </source>
</evidence>
<sequence length="205" mass="24112">MKTNEERVRDLLGYLGSLSHVKPEEIPDIDLYMDQVTTFMESHLKDMRRHPEDKVLTKTMINNYAKNNLLPPPVKKKYSKDHMLMLIFIYYFKSLLSFNDIEELFRPITSRHFTGKDSPLSLEDIYTEVFTLEKGEMGSLMKDVTGKFARSRKTFQDVSVDEEDKEYLQLFAFICELSFDVYLKTQMIEMIADQLRGEATPPRKK</sequence>